<dbReference type="KEGG" id="agy:ATC03_01970"/>
<dbReference type="AlphaFoldDB" id="A0A191WBU7"/>
<dbReference type="OrthoDB" id="9027184at2"/>
<dbReference type="STRING" id="453304.ATC03_01970"/>
<dbReference type="NCBIfam" id="TIGR02243">
    <property type="entry name" value="putative baseplate assembly protein"/>
    <property type="match status" value="1"/>
</dbReference>
<sequence length="649" mass="69564">MNLPAPNLDDRRFQDLVDDAKRLVALRCPEWTDHNVSDPGVTLIEAFAFMTDELLYRLNRVPDRLYLAYLDLLGVSLFPPANASTELVFWLSAPRTETVVVPARTEAGTPRTETSESIVFTTVDDREIPPRSLIRIGSQPAAGDPWVRDTKLQGEELDAFQRTPVIGDALLLGLDDPAPGLAISLHLDCAVRGVGVDPLDPPIVWEAWCGSEWSACDVVSDATGGLNRRGDVVLIVPAGHVASVISGERAGWIRTRLEQREADVPTYSVSPLVRSAAADTVGAVTHAIHATTVDDEILGLSEGVPGQEFGLAVRPVVDDGAPFTVEVGTGAAWEAWVEVDEFADQDADARVVRIDRTRGVVTFAPAVREADGAMHFYGAVPPKGAPIRVPRYRVGGGARGNVAPGAVSALRSTVPFVNRVTNRRSAHDGVDGETVDEAKARGPLTLRTLDRAVTLEDYEQLAKRVAPSIARVKAVPATGKGSEQGVRLLVVPAAVHAADGRVEFADLIPSNEVLTVLADDLEHRRTVGARLAIEPPLYQGITIVAKLIARPRVAVERLREDAVAALYTYFDAARGGADGGGWPFGRPVLAGEVYAVLQALPGTELVDEVLLFGADPVTGKRGDPVQRIDLEPDALVFGFEHRVRVTAGV</sequence>
<reference evidence="1 2" key="1">
    <citation type="journal article" date="2016" name="Int. J. Syst. Evol. Microbiol.">
        <title>Agromyces aureus sp. nov., isolated from the rhizosphere of Salix caprea L. grown in a heavy-metal-contaminated soil.</title>
        <authorList>
            <person name="Corretto E."/>
            <person name="Antonielli L."/>
            <person name="Sessitsch A."/>
            <person name="Compant S."/>
            <person name="Gorfer M."/>
            <person name="Kuffner M."/>
            <person name="Brader G."/>
        </authorList>
    </citation>
    <scope>NUCLEOTIDE SEQUENCE [LARGE SCALE GENOMIC DNA]</scope>
    <source>
        <strain evidence="1 2">AR33</strain>
    </source>
</reference>
<dbReference type="EMBL" id="CP013979">
    <property type="protein sequence ID" value="ANJ25712.1"/>
    <property type="molecule type" value="Genomic_DNA"/>
</dbReference>
<organism evidence="1 2">
    <name type="scientific">Agromyces aureus</name>
    <dbReference type="NCBI Taxonomy" id="453304"/>
    <lineage>
        <taxon>Bacteria</taxon>
        <taxon>Bacillati</taxon>
        <taxon>Actinomycetota</taxon>
        <taxon>Actinomycetes</taxon>
        <taxon>Micrococcales</taxon>
        <taxon>Microbacteriaceae</taxon>
        <taxon>Agromyces</taxon>
    </lineage>
</organism>
<name>A0A191WBU7_9MICO</name>
<dbReference type="InterPro" id="IPR011749">
    <property type="entry name" value="CHP02243"/>
</dbReference>
<dbReference type="RefSeq" id="WP_067872492.1">
    <property type="nucleotide sequence ID" value="NZ_CP013979.1"/>
</dbReference>
<reference evidence="2" key="2">
    <citation type="submission" date="2016-01" db="EMBL/GenBank/DDBJ databases">
        <title>Complete genome sequence of Agromyces aureus AR33T and comparison with related organisms.</title>
        <authorList>
            <person name="Corretto E."/>
            <person name="Antonielli L."/>
            <person name="Sessitsch A."/>
            <person name="Brader G."/>
        </authorList>
    </citation>
    <scope>NUCLEOTIDE SEQUENCE [LARGE SCALE GENOMIC DNA]</scope>
    <source>
        <strain evidence="2">AR33</strain>
    </source>
</reference>
<dbReference type="Proteomes" id="UP000078437">
    <property type="component" value="Chromosome"/>
</dbReference>
<protein>
    <submittedName>
        <fullName evidence="1">Baseplate J family protein</fullName>
    </submittedName>
</protein>
<evidence type="ECO:0000313" key="2">
    <source>
        <dbReference type="Proteomes" id="UP000078437"/>
    </source>
</evidence>
<accession>A0A191WBU7</accession>
<proteinExistence type="predicted"/>
<evidence type="ECO:0000313" key="1">
    <source>
        <dbReference type="EMBL" id="ANJ25712.1"/>
    </source>
</evidence>
<gene>
    <name evidence="1" type="ORF">ATC03_01970</name>
</gene>
<keyword evidence="2" id="KW-1185">Reference proteome</keyword>